<dbReference type="InterPro" id="IPR011123">
    <property type="entry name" value="Y_Y_Y"/>
</dbReference>
<evidence type="ECO:0000313" key="4">
    <source>
        <dbReference type="EMBL" id="SIN89186.1"/>
    </source>
</evidence>
<dbReference type="Pfam" id="PF07494">
    <property type="entry name" value="Reg_prop"/>
    <property type="match status" value="3"/>
</dbReference>
<sequence length="1059" mass="120468">MPKARQYTRFLRIGKESGKDERWSGMFRQMNEGMVCHAEEMAMAAGYFIIFLQILFRLTLYILTGIIQVSSLSAIAQAGYQFENFTEGNGLSDNRVTCFLMDRKGFMWIGTENGLNRFDGHSFVPYKPGIPGRSVSSPFINDIEEDAAGRLWVATQSGLNVIVPERDSNIVFLPENGNSIPSDLIWDTYIDQQNRVWIAADVQDLCYYDISRQVFVFLPWKKYIADTFPHRRKKYNSIRKIWYKSDNELWLGTSVGLFSYITTTGEFIPHKSYEADHFIQLETGGTHYYFIQNPANTLQIGSLKDGTKRDLPWTAIPSTRQGFYQPVQTQYERWLPAGKDVIEVNTLTGETMLIKHRPDDPYSLPDGMVRTVYRDRSGLVWAGTSNGIGKFNPAMNLFPFTEVLPAFKRPPSPENDLYRTEHAIHTVFHSNGVYFISSPASGSLLIRDSSSGKTQRISQVQGIPLDHCSVIFEDSRSMLWVLAGAHAFNYDRASRRFSVSAFLADQKNRLFTDMAEDSEGNLWFACFNDGLYCYNVQKKTSRKITPADNFNSRLPTSLYFDKAQNKLWIGTFEKGWYAYDLNSKKFKNISVEPSLINDIVKDKNGMLWLASYAGGIIRCAADGHAISRITTREGLPENNIYSLQTDKAGNIWAASFKGLTQISPDGRIIDNFNRIKGLNFSDLYSPLTLAAGGELLTGVDNGFIRFHPDSLHYISPSFPVVITRAAAAVLPYTDNEASFDFAALSYLNPSYTRYEYRMEGVDKHWVSAGYMHSTKYNNLAPGSYTFKVRAIDFSGKRSANEASSSFRILAPWWQTWWFRILAAAAVTALVLYLFWRRIQTVKSKALIRQQMAELKGQALRAQMNPHFIFNCLNAIQELIVTEDYTASYKYLAKFSKLLRMVLNMSEKNMVPLSNEIEMCRLYLELESLRFKNSFHYTVQADERIDADSTLFPSLLIQPFIENAIWHGLLQKEGEKRLSVNFEEDNGRLVCLISDNGIGREKAIAIKARKIGFRHTDSKGIALAQQRIENIDNAFLEITDGKEGGTIVRIVISYPENTEI</sequence>
<gene>
    <name evidence="4" type="ORF">SAMN04488055_1961</name>
</gene>
<dbReference type="AlphaFoldDB" id="A0A1N6F1T8"/>
<feature type="transmembrane region" description="Helical" evidence="1">
    <location>
        <begin position="44"/>
        <end position="63"/>
    </location>
</feature>
<keyword evidence="1" id="KW-0472">Membrane</keyword>
<evidence type="ECO:0000259" key="3">
    <source>
        <dbReference type="Pfam" id="PF07495"/>
    </source>
</evidence>
<accession>A0A1N6F1T8</accession>
<dbReference type="PANTHER" id="PTHR34220">
    <property type="entry name" value="SENSOR HISTIDINE KINASE YPDA"/>
    <property type="match status" value="1"/>
</dbReference>
<evidence type="ECO:0000259" key="2">
    <source>
        <dbReference type="Pfam" id="PF06580"/>
    </source>
</evidence>
<dbReference type="Pfam" id="PF07495">
    <property type="entry name" value="Y_Y_Y"/>
    <property type="match status" value="1"/>
</dbReference>
<dbReference type="InterPro" id="IPR050640">
    <property type="entry name" value="Bact_2-comp_sensor_kinase"/>
</dbReference>
<dbReference type="Gene3D" id="3.30.565.10">
    <property type="entry name" value="Histidine kinase-like ATPase, C-terminal domain"/>
    <property type="match status" value="1"/>
</dbReference>
<organism evidence="4 5">
    <name type="scientific">Chitinophaga niabensis</name>
    <dbReference type="NCBI Taxonomy" id="536979"/>
    <lineage>
        <taxon>Bacteria</taxon>
        <taxon>Pseudomonadati</taxon>
        <taxon>Bacteroidota</taxon>
        <taxon>Chitinophagia</taxon>
        <taxon>Chitinophagales</taxon>
        <taxon>Chitinophagaceae</taxon>
        <taxon>Chitinophaga</taxon>
    </lineage>
</organism>
<dbReference type="InterPro" id="IPR011110">
    <property type="entry name" value="Reg_prop"/>
</dbReference>
<dbReference type="OrthoDB" id="9809670at2"/>
<dbReference type="Proteomes" id="UP000185003">
    <property type="component" value="Unassembled WGS sequence"/>
</dbReference>
<keyword evidence="1" id="KW-0812">Transmembrane</keyword>
<protein>
    <submittedName>
        <fullName evidence="4">Two component regulator propeller</fullName>
    </submittedName>
</protein>
<name>A0A1N6F1T8_9BACT</name>
<dbReference type="RefSeq" id="WP_143197400.1">
    <property type="nucleotide sequence ID" value="NZ_FSRA01000001.1"/>
</dbReference>
<evidence type="ECO:0000256" key="1">
    <source>
        <dbReference type="SAM" id="Phobius"/>
    </source>
</evidence>
<feature type="domain" description="Signal transduction histidine kinase internal region" evidence="2">
    <location>
        <begin position="857"/>
        <end position="934"/>
    </location>
</feature>
<feature type="domain" description="Two component regulator three Y" evidence="3">
    <location>
        <begin position="746"/>
        <end position="809"/>
    </location>
</feature>
<dbReference type="InterPro" id="IPR015943">
    <property type="entry name" value="WD40/YVTN_repeat-like_dom_sf"/>
</dbReference>
<dbReference type="Gene3D" id="2.60.40.10">
    <property type="entry name" value="Immunoglobulins"/>
    <property type="match status" value="1"/>
</dbReference>
<keyword evidence="1" id="KW-1133">Transmembrane helix</keyword>
<dbReference type="GO" id="GO:0000155">
    <property type="term" value="F:phosphorelay sensor kinase activity"/>
    <property type="evidence" value="ECO:0007669"/>
    <property type="project" value="InterPro"/>
</dbReference>
<dbReference type="InterPro" id="IPR036890">
    <property type="entry name" value="HATPase_C_sf"/>
</dbReference>
<dbReference type="STRING" id="536979.SAMN04488055_1961"/>
<dbReference type="InterPro" id="IPR013783">
    <property type="entry name" value="Ig-like_fold"/>
</dbReference>
<reference evidence="4 5" key="1">
    <citation type="submission" date="2016-11" db="EMBL/GenBank/DDBJ databases">
        <authorList>
            <person name="Jaros S."/>
            <person name="Januszkiewicz K."/>
            <person name="Wedrychowicz H."/>
        </authorList>
    </citation>
    <scope>NUCLEOTIDE SEQUENCE [LARGE SCALE GENOMIC DNA]</scope>
    <source>
        <strain evidence="4 5">DSM 24787</strain>
    </source>
</reference>
<dbReference type="Gene3D" id="2.130.10.10">
    <property type="entry name" value="YVTN repeat-like/Quinoprotein amine dehydrogenase"/>
    <property type="match status" value="3"/>
</dbReference>
<dbReference type="InterPro" id="IPR010559">
    <property type="entry name" value="Sig_transdc_His_kin_internal"/>
</dbReference>
<proteinExistence type="predicted"/>
<dbReference type="Pfam" id="PF06580">
    <property type="entry name" value="His_kinase"/>
    <property type="match status" value="1"/>
</dbReference>
<dbReference type="SUPFAM" id="SSF63829">
    <property type="entry name" value="Calcium-dependent phosphotriesterase"/>
    <property type="match status" value="2"/>
</dbReference>
<dbReference type="GO" id="GO:0016020">
    <property type="term" value="C:membrane"/>
    <property type="evidence" value="ECO:0007669"/>
    <property type="project" value="InterPro"/>
</dbReference>
<dbReference type="SUPFAM" id="SSF55874">
    <property type="entry name" value="ATPase domain of HSP90 chaperone/DNA topoisomerase II/histidine kinase"/>
    <property type="match status" value="1"/>
</dbReference>
<dbReference type="PANTHER" id="PTHR34220:SF7">
    <property type="entry name" value="SENSOR HISTIDINE KINASE YPDA"/>
    <property type="match status" value="1"/>
</dbReference>
<keyword evidence="5" id="KW-1185">Reference proteome</keyword>
<feature type="transmembrane region" description="Helical" evidence="1">
    <location>
        <begin position="816"/>
        <end position="835"/>
    </location>
</feature>
<dbReference type="EMBL" id="FSRA01000001">
    <property type="protein sequence ID" value="SIN89186.1"/>
    <property type="molecule type" value="Genomic_DNA"/>
</dbReference>
<evidence type="ECO:0000313" key="5">
    <source>
        <dbReference type="Proteomes" id="UP000185003"/>
    </source>
</evidence>